<organism evidence="1 2">
    <name type="scientific">Arcticibacter pallidicorallinus</name>
    <dbReference type="NCBI Taxonomy" id="1259464"/>
    <lineage>
        <taxon>Bacteria</taxon>
        <taxon>Pseudomonadati</taxon>
        <taxon>Bacteroidota</taxon>
        <taxon>Sphingobacteriia</taxon>
        <taxon>Sphingobacteriales</taxon>
        <taxon>Sphingobacteriaceae</taxon>
        <taxon>Arcticibacter</taxon>
    </lineage>
</organism>
<comment type="caution">
    <text evidence="1">The sequence shown here is derived from an EMBL/GenBank/DDBJ whole genome shotgun (WGS) entry which is preliminary data.</text>
</comment>
<dbReference type="OrthoDB" id="791632at2"/>
<dbReference type="RefSeq" id="WP_106294440.1">
    <property type="nucleotide sequence ID" value="NZ_PVTH01000009.1"/>
</dbReference>
<evidence type="ECO:0000313" key="2">
    <source>
        <dbReference type="Proteomes" id="UP000238034"/>
    </source>
</evidence>
<proteinExistence type="predicted"/>
<sequence>MIIRVDETRKQTITGKTINGFYLSVLLLHSRANVLIPKTQYGTGLGFDASQVNLKATLKRDGKLYSFFNNNLGILGHYNSLLSGTKNWLLGTDYVRPTAENKHRNVRTLFVELGGHVNLRGTDEIEFEVTVGRNTFNATHLDQSVCYIDVNPSYSIGKEVGIFSTYSETIQAGTTSDRFNLGDNVTKIALVNFDDTDETQQIVQNMQISSDRFDQSYNLAELINRHNRNFGKAAFNYPFPPNQPGNILETYRPAYAQSFVVLNDEEIDQAIVDLTFDGSKVTSSKNYLVYTSFVTSLEIIQRSQALEEKHTVENLNKLPVSL</sequence>
<dbReference type="Proteomes" id="UP000238034">
    <property type="component" value="Unassembled WGS sequence"/>
</dbReference>
<reference evidence="1 2" key="1">
    <citation type="submission" date="2018-03" db="EMBL/GenBank/DDBJ databases">
        <title>Genomic Encyclopedia of Type Strains, Phase III (KMG-III): the genomes of soil and plant-associated and newly described type strains.</title>
        <authorList>
            <person name="Whitman W."/>
        </authorList>
    </citation>
    <scope>NUCLEOTIDE SEQUENCE [LARGE SCALE GENOMIC DNA]</scope>
    <source>
        <strain evidence="1 2">CGMCC 1.9313</strain>
    </source>
</reference>
<gene>
    <name evidence="1" type="ORF">B0I27_109105</name>
</gene>
<evidence type="ECO:0000313" key="1">
    <source>
        <dbReference type="EMBL" id="PRY50382.1"/>
    </source>
</evidence>
<dbReference type="EMBL" id="PVTH01000009">
    <property type="protein sequence ID" value="PRY50382.1"/>
    <property type="molecule type" value="Genomic_DNA"/>
</dbReference>
<accession>A0A2T0TXI2</accession>
<protein>
    <submittedName>
        <fullName evidence="1">Uncharacterized protein</fullName>
    </submittedName>
</protein>
<keyword evidence="2" id="KW-1185">Reference proteome</keyword>
<dbReference type="AlphaFoldDB" id="A0A2T0TXI2"/>
<name>A0A2T0TXI2_9SPHI</name>